<keyword evidence="2" id="KW-1185">Reference proteome</keyword>
<organism evidence="1 2">
    <name type="scientific">Funneliformis geosporum</name>
    <dbReference type="NCBI Taxonomy" id="1117311"/>
    <lineage>
        <taxon>Eukaryota</taxon>
        <taxon>Fungi</taxon>
        <taxon>Fungi incertae sedis</taxon>
        <taxon>Mucoromycota</taxon>
        <taxon>Glomeromycotina</taxon>
        <taxon>Glomeromycetes</taxon>
        <taxon>Glomerales</taxon>
        <taxon>Glomeraceae</taxon>
        <taxon>Funneliformis</taxon>
    </lineage>
</organism>
<proteinExistence type="predicted"/>
<protein>
    <submittedName>
        <fullName evidence="1">9695_t:CDS:1</fullName>
    </submittedName>
</protein>
<accession>A0A9W4T0U7</accession>
<name>A0A9W4T0U7_9GLOM</name>
<dbReference type="EMBL" id="CAMKVN010004891">
    <property type="protein sequence ID" value="CAI2187940.1"/>
    <property type="molecule type" value="Genomic_DNA"/>
</dbReference>
<feature type="non-terminal residue" evidence="1">
    <location>
        <position position="81"/>
    </location>
</feature>
<dbReference type="AlphaFoldDB" id="A0A9W4T0U7"/>
<evidence type="ECO:0000313" key="1">
    <source>
        <dbReference type="EMBL" id="CAI2187940.1"/>
    </source>
</evidence>
<reference evidence="1" key="1">
    <citation type="submission" date="2022-08" db="EMBL/GenBank/DDBJ databases">
        <authorList>
            <person name="Kallberg Y."/>
            <person name="Tangrot J."/>
            <person name="Rosling A."/>
        </authorList>
    </citation>
    <scope>NUCLEOTIDE SEQUENCE</scope>
    <source>
        <strain evidence="1">Wild A</strain>
    </source>
</reference>
<evidence type="ECO:0000313" key="2">
    <source>
        <dbReference type="Proteomes" id="UP001153678"/>
    </source>
</evidence>
<gene>
    <name evidence="1" type="ORF">FWILDA_LOCUS13332</name>
</gene>
<dbReference type="Proteomes" id="UP001153678">
    <property type="component" value="Unassembled WGS sequence"/>
</dbReference>
<sequence>PKITTIELMILTNEKMQPENRIIKRGEVYYTNLDDAQGHEQKNDKDSERRLVVENQYLSLLNSPLFPTAELGIIKAKPPEN</sequence>
<comment type="caution">
    <text evidence="1">The sequence shown here is derived from an EMBL/GenBank/DDBJ whole genome shotgun (WGS) entry which is preliminary data.</text>
</comment>